<sequence length="134" mass="15283">MKAYVSVDHNSRKKLSKEIIALGMALSTASVEQYIFVDKFTFEEGQEIELVQKALKEIDNSNFVIVETTYQTVTSSVEVGYAKAKRKPIVYLQHESVAISPILYGLSNFHIKYSNPKDLFDQMSEFLKNILPQQ</sequence>
<proteinExistence type="predicted"/>
<evidence type="ECO:0008006" key="3">
    <source>
        <dbReference type="Google" id="ProtNLM"/>
    </source>
</evidence>
<dbReference type="EMBL" id="RQVQ01000042">
    <property type="protein sequence ID" value="RRJ88144.1"/>
    <property type="molecule type" value="Genomic_DNA"/>
</dbReference>
<name>A0A3P3W053_9FLAO</name>
<dbReference type="OrthoDB" id="7064119at2"/>
<accession>A0A3P3W053</accession>
<dbReference type="Proteomes" id="UP000275719">
    <property type="component" value="Unassembled WGS sequence"/>
</dbReference>
<evidence type="ECO:0000313" key="1">
    <source>
        <dbReference type="EMBL" id="RRJ88144.1"/>
    </source>
</evidence>
<protein>
    <recommendedName>
        <fullName evidence="3">Nucleoside 2-deoxyribosyltransferase</fullName>
    </recommendedName>
</protein>
<keyword evidence="2" id="KW-1185">Reference proteome</keyword>
<evidence type="ECO:0000313" key="2">
    <source>
        <dbReference type="Proteomes" id="UP000275719"/>
    </source>
</evidence>
<dbReference type="AlphaFoldDB" id="A0A3P3W053"/>
<gene>
    <name evidence="1" type="ORF">EG240_13840</name>
</gene>
<dbReference type="Gene3D" id="3.40.50.450">
    <property type="match status" value="1"/>
</dbReference>
<comment type="caution">
    <text evidence="1">The sequence shown here is derived from an EMBL/GenBank/DDBJ whole genome shotgun (WGS) entry which is preliminary data.</text>
</comment>
<dbReference type="RefSeq" id="WP_125019950.1">
    <property type="nucleotide sequence ID" value="NZ_RQVQ01000042.1"/>
</dbReference>
<organism evidence="1 2">
    <name type="scientific">Paenimyroides tangerinum</name>
    <dbReference type="NCBI Taxonomy" id="2488728"/>
    <lineage>
        <taxon>Bacteria</taxon>
        <taxon>Pseudomonadati</taxon>
        <taxon>Bacteroidota</taxon>
        <taxon>Flavobacteriia</taxon>
        <taxon>Flavobacteriales</taxon>
        <taxon>Flavobacteriaceae</taxon>
        <taxon>Paenimyroides</taxon>
    </lineage>
</organism>
<reference evidence="1 2" key="1">
    <citation type="submission" date="2018-11" db="EMBL/GenBank/DDBJ databases">
        <title>Flavobacterium sp. nov., YIM 102701-2 draft genome.</title>
        <authorList>
            <person name="Li G."/>
            <person name="Jiang Y."/>
        </authorList>
    </citation>
    <scope>NUCLEOTIDE SEQUENCE [LARGE SCALE GENOMIC DNA]</scope>
    <source>
        <strain evidence="1 2">YIM 102701-2</strain>
    </source>
</reference>